<evidence type="ECO:0000313" key="2">
    <source>
        <dbReference type="EMBL" id="VEL40252.1"/>
    </source>
</evidence>
<feature type="compositionally biased region" description="Basic residues" evidence="1">
    <location>
        <begin position="319"/>
        <end position="328"/>
    </location>
</feature>
<feature type="compositionally biased region" description="Polar residues" evidence="1">
    <location>
        <begin position="329"/>
        <end position="361"/>
    </location>
</feature>
<keyword evidence="3" id="KW-1185">Reference proteome</keyword>
<comment type="caution">
    <text evidence="2">The sequence shown here is derived from an EMBL/GenBank/DDBJ whole genome shotgun (WGS) entry which is preliminary data.</text>
</comment>
<feature type="region of interest" description="Disordered" evidence="1">
    <location>
        <begin position="314"/>
        <end position="378"/>
    </location>
</feature>
<gene>
    <name evidence="2" type="ORF">PXEA_LOCUS33692</name>
</gene>
<name>A0A3S5FGT7_9PLAT</name>
<evidence type="ECO:0000256" key="1">
    <source>
        <dbReference type="SAM" id="MobiDB-lite"/>
    </source>
</evidence>
<reference evidence="2" key="1">
    <citation type="submission" date="2018-11" db="EMBL/GenBank/DDBJ databases">
        <authorList>
            <consortium name="Pathogen Informatics"/>
        </authorList>
    </citation>
    <scope>NUCLEOTIDE SEQUENCE</scope>
</reference>
<accession>A0A3S5FGT7</accession>
<organism evidence="2 3">
    <name type="scientific">Protopolystoma xenopodis</name>
    <dbReference type="NCBI Taxonomy" id="117903"/>
    <lineage>
        <taxon>Eukaryota</taxon>
        <taxon>Metazoa</taxon>
        <taxon>Spiralia</taxon>
        <taxon>Lophotrochozoa</taxon>
        <taxon>Platyhelminthes</taxon>
        <taxon>Monogenea</taxon>
        <taxon>Polyopisthocotylea</taxon>
        <taxon>Polystomatidea</taxon>
        <taxon>Polystomatidae</taxon>
        <taxon>Protopolystoma</taxon>
    </lineage>
</organism>
<dbReference type="EMBL" id="CAAALY010264198">
    <property type="protein sequence ID" value="VEL40252.1"/>
    <property type="molecule type" value="Genomic_DNA"/>
</dbReference>
<evidence type="ECO:0000313" key="3">
    <source>
        <dbReference type="Proteomes" id="UP000784294"/>
    </source>
</evidence>
<dbReference type="Proteomes" id="UP000784294">
    <property type="component" value="Unassembled WGS sequence"/>
</dbReference>
<dbReference type="AlphaFoldDB" id="A0A3S5FGT7"/>
<sequence length="467" mass="49277">MQAYIFIVNCTSEVSWLTCHSTSPSNLTLPSLAATSTDTASPTYVSSSVALSHSSQPAILSRTSSTGPFIADLSVGLPSFSANVGKSLLSDNVIETDMPPSCVGSRVGQLSPSILLASTSACANLSSVISLASSSSTSSSSSSSSITLHASSNPGSASSVLAASPSPSAIANLPCSHFDLVATAGLAVGLPTTPSISASNPHFNVNATQSAITTCRLLSPQHLNQPLTHRMSQHHQNQQHSHLQFDLMVMHPQVQSSTPVSMQMQAPSIYDAASSSSSILHTVPSSISPSPTLIQSPSIPISTLLQHHNTSLHQPYHNRLNHPNHTHQHQQLTNPHQVDSGSSNEQIVRSQDSTACTSVPEASTFHDNSRHLNPQAHSHENQIISGLSEAQARLVAGQLGEDTQTGSSRVFHTDSSDDVVCTWPTLSVQVTPSVPVHRAISCQIALSSESPSLLDHEISRIIRELHF</sequence>
<proteinExistence type="predicted"/>
<protein>
    <submittedName>
        <fullName evidence="2">Uncharacterized protein</fullName>
    </submittedName>
</protein>